<evidence type="ECO:0000313" key="3">
    <source>
        <dbReference type="EMBL" id="KAL1522056.1"/>
    </source>
</evidence>
<dbReference type="Proteomes" id="UP001515480">
    <property type="component" value="Unassembled WGS sequence"/>
</dbReference>
<evidence type="ECO:0008006" key="5">
    <source>
        <dbReference type="Google" id="ProtNLM"/>
    </source>
</evidence>
<dbReference type="InterPro" id="IPR050282">
    <property type="entry name" value="Cycloisomerase_2"/>
</dbReference>
<reference evidence="3 4" key="1">
    <citation type="journal article" date="2024" name="Science">
        <title>Giant polyketide synthase enzymes in the biosynthesis of giant marine polyether toxins.</title>
        <authorList>
            <person name="Fallon T.R."/>
            <person name="Shende V.V."/>
            <person name="Wierzbicki I.H."/>
            <person name="Pendleton A.L."/>
            <person name="Watervoot N.F."/>
            <person name="Auber R.P."/>
            <person name="Gonzalez D.J."/>
            <person name="Wisecaver J.H."/>
            <person name="Moore B.S."/>
        </authorList>
    </citation>
    <scope>NUCLEOTIDE SEQUENCE [LARGE SCALE GENOMIC DNA]</scope>
    <source>
        <strain evidence="3 4">12B1</strain>
    </source>
</reference>
<comment type="caution">
    <text evidence="3">The sequence shown here is derived from an EMBL/GenBank/DDBJ whole genome shotgun (WGS) entry which is preliminary data.</text>
</comment>
<feature type="compositionally biased region" description="Acidic residues" evidence="2">
    <location>
        <begin position="31"/>
        <end position="43"/>
    </location>
</feature>
<dbReference type="GO" id="GO:0017057">
    <property type="term" value="F:6-phosphogluconolactonase activity"/>
    <property type="evidence" value="ECO:0007669"/>
    <property type="project" value="TreeGrafter"/>
</dbReference>
<evidence type="ECO:0000256" key="1">
    <source>
        <dbReference type="ARBA" id="ARBA00005564"/>
    </source>
</evidence>
<dbReference type="Pfam" id="PF10282">
    <property type="entry name" value="Lactonase"/>
    <property type="match status" value="2"/>
</dbReference>
<feature type="region of interest" description="Disordered" evidence="2">
    <location>
        <begin position="292"/>
        <end position="329"/>
    </location>
</feature>
<name>A0AB34JKZ1_PRYPA</name>
<dbReference type="InterPro" id="IPR015943">
    <property type="entry name" value="WD40/YVTN_repeat-like_dom_sf"/>
</dbReference>
<gene>
    <name evidence="3" type="ORF">AB1Y20_021701</name>
</gene>
<dbReference type="PANTHER" id="PTHR30344">
    <property type="entry name" value="6-PHOSPHOGLUCONOLACTONASE-RELATED"/>
    <property type="match status" value="1"/>
</dbReference>
<dbReference type="AlphaFoldDB" id="A0AB34JKZ1"/>
<dbReference type="SUPFAM" id="SSF51004">
    <property type="entry name" value="C-terminal (heme d1) domain of cytochrome cd1-nitrite reductase"/>
    <property type="match status" value="1"/>
</dbReference>
<comment type="similarity">
    <text evidence="1">Belongs to the cycloisomerase 2 family.</text>
</comment>
<feature type="region of interest" description="Disordered" evidence="2">
    <location>
        <begin position="1"/>
        <end position="55"/>
    </location>
</feature>
<protein>
    <recommendedName>
        <fullName evidence="5">6-phosphogluconolactonase</fullName>
    </recommendedName>
</protein>
<keyword evidence="4" id="KW-1185">Reference proteome</keyword>
<dbReference type="EMBL" id="JBGBPQ010000007">
    <property type="protein sequence ID" value="KAL1522056.1"/>
    <property type="molecule type" value="Genomic_DNA"/>
</dbReference>
<feature type="compositionally biased region" description="Basic and acidic residues" evidence="2">
    <location>
        <begin position="304"/>
        <end position="329"/>
    </location>
</feature>
<sequence>MLSTEASTVPEPSGPYPVPSTVVGQNVTLLDVDEEENSSDDATEGAPELPEKLDRPSNSVAFSLSEASFALFPPLEQHDAAFPPIAKPNLVTGAEAQPQAHGSKNTHGARSGSYKGAIHLMGESNDPSLRLANLMVAAARNYPPPPHKYGPIVIVASYTNFSDLAHGPRGFEATRAMRTYRLNISDGTLTLLSAVPEGMMHNPAFCRRHPKLPVIYACTESVQEEGQIITLSVDGRTGALKEHCPPVGAGGTSTCYLTIHNSAERMLLVNYWDSTICTLELLPDGKVGRLLSSYDPKQGKPMKARPDRHVNHSRNDDDAQAERQGDPHSHAIVLEPTEGCIAYVPDLGMDVIRQFYFDERTGVVTPCGEVVSGVKVNRRGLGPRYLTFAKDLHTCYVVNELSSQVAVFRYHPDVAASIAKAYKEADTQEKKAALSKCAACPSTLHLVQTVSTLPEAFPSEMNTCGRVTIHPTGDFVVTSNRGHDSVAVHRIHRDSKPPGMLTLAGIFHTRGETPRHFQFDKSGQWLLVANQDSNTCAVFAFNCSTGSVSYSGNTYACQSPNFVCVWDGA</sequence>
<evidence type="ECO:0000256" key="2">
    <source>
        <dbReference type="SAM" id="MobiDB-lite"/>
    </source>
</evidence>
<dbReference type="Gene3D" id="2.130.10.10">
    <property type="entry name" value="YVTN repeat-like/Quinoprotein amine dehydrogenase"/>
    <property type="match status" value="1"/>
</dbReference>
<dbReference type="PANTHER" id="PTHR30344:SF1">
    <property type="entry name" value="6-PHOSPHOGLUCONOLACTONASE"/>
    <property type="match status" value="1"/>
</dbReference>
<evidence type="ECO:0000313" key="4">
    <source>
        <dbReference type="Proteomes" id="UP001515480"/>
    </source>
</evidence>
<proteinExistence type="inferred from homology"/>
<dbReference type="InterPro" id="IPR011048">
    <property type="entry name" value="Haem_d1_sf"/>
</dbReference>
<dbReference type="InterPro" id="IPR019405">
    <property type="entry name" value="Lactonase_7-beta_prop"/>
</dbReference>
<accession>A0AB34JKZ1</accession>
<organism evidence="3 4">
    <name type="scientific">Prymnesium parvum</name>
    <name type="common">Toxic golden alga</name>
    <dbReference type="NCBI Taxonomy" id="97485"/>
    <lineage>
        <taxon>Eukaryota</taxon>
        <taxon>Haptista</taxon>
        <taxon>Haptophyta</taxon>
        <taxon>Prymnesiophyceae</taxon>
        <taxon>Prymnesiales</taxon>
        <taxon>Prymnesiaceae</taxon>
        <taxon>Prymnesium</taxon>
    </lineage>
</organism>